<dbReference type="InterPro" id="IPR036930">
    <property type="entry name" value="WGR_dom_sf"/>
</dbReference>
<dbReference type="CDD" id="cd07996">
    <property type="entry name" value="WGR_MMR_like"/>
    <property type="match status" value="1"/>
</dbReference>
<accession>A0A2V4MKC2</accession>
<dbReference type="EMBL" id="QFVT01000008">
    <property type="protein sequence ID" value="PYC47065.1"/>
    <property type="molecule type" value="Genomic_DNA"/>
</dbReference>
<dbReference type="AlphaFoldDB" id="A0A2V4MKC2"/>
<dbReference type="Proteomes" id="UP000248012">
    <property type="component" value="Unassembled WGS sequence"/>
</dbReference>
<keyword evidence="3" id="KW-1185">Reference proteome</keyword>
<gene>
    <name evidence="2" type="ORF">DI396_12700</name>
</gene>
<reference evidence="2 3" key="1">
    <citation type="submission" date="2018-05" db="EMBL/GenBank/DDBJ databases">
        <title>Oceanovita maritima gen. nov., sp. nov., a marine bacterium in the family Rhodobacteraceae isolated from surface seawater of Lundu port Xiamen, China.</title>
        <authorList>
            <person name="Hetharua B.H."/>
            <person name="Min D."/>
            <person name="Liao H."/>
            <person name="Tian Y."/>
        </authorList>
    </citation>
    <scope>NUCLEOTIDE SEQUENCE [LARGE SCALE GENOMIC DNA]</scope>
    <source>
        <strain evidence="2 3">FSX-11</strain>
    </source>
</reference>
<dbReference type="InterPro" id="IPR008893">
    <property type="entry name" value="WGR_domain"/>
</dbReference>
<feature type="domain" description="WGR" evidence="1">
    <location>
        <begin position="4"/>
        <end position="74"/>
    </location>
</feature>
<dbReference type="OrthoDB" id="5801306at2"/>
<dbReference type="Pfam" id="PF05406">
    <property type="entry name" value="WGR"/>
    <property type="match status" value="1"/>
</dbReference>
<evidence type="ECO:0000313" key="2">
    <source>
        <dbReference type="EMBL" id="PYC47065.1"/>
    </source>
</evidence>
<evidence type="ECO:0000313" key="3">
    <source>
        <dbReference type="Proteomes" id="UP000248012"/>
    </source>
</evidence>
<comment type="caution">
    <text evidence="2">The sequence shown here is derived from an EMBL/GenBank/DDBJ whole genome shotgun (WGS) entry which is preliminary data.</text>
</comment>
<name>A0A2V4MKC2_9RHOB</name>
<dbReference type="RefSeq" id="WP_110796588.1">
    <property type="nucleotide sequence ID" value="NZ_KZ826487.1"/>
</dbReference>
<dbReference type="SUPFAM" id="SSF142921">
    <property type="entry name" value="WGR domain-like"/>
    <property type="match status" value="1"/>
</dbReference>
<proteinExistence type="predicted"/>
<organism evidence="2 3">
    <name type="scientific">Litorivita pollutaquae</name>
    <dbReference type="NCBI Taxonomy" id="2200892"/>
    <lineage>
        <taxon>Bacteria</taxon>
        <taxon>Pseudomonadati</taxon>
        <taxon>Pseudomonadota</taxon>
        <taxon>Alphaproteobacteria</taxon>
        <taxon>Rhodobacterales</taxon>
        <taxon>Paracoccaceae</taxon>
        <taxon>Litorivita</taxon>
    </lineage>
</organism>
<sequence length="76" mass="8765">MTCCLMYQSNACGPARYYRVEIALNLFEEVSVLREWGHKGGKGRMEIAIFANLRHASEAADRWRERALKRGYDRAA</sequence>
<dbReference type="InterPro" id="IPR049809">
    <property type="entry name" value="YehF/YfeS-like_WGR"/>
</dbReference>
<protein>
    <recommendedName>
        <fullName evidence="1">WGR domain-containing protein</fullName>
    </recommendedName>
</protein>
<evidence type="ECO:0000259" key="1">
    <source>
        <dbReference type="Pfam" id="PF05406"/>
    </source>
</evidence>